<keyword evidence="7" id="KW-1185">Reference proteome</keyword>
<dbReference type="Proteomes" id="UP000593573">
    <property type="component" value="Unassembled WGS sequence"/>
</dbReference>
<dbReference type="EMBL" id="JABFAB010247088">
    <property type="protein sequence ID" value="MBA0673289.1"/>
    <property type="molecule type" value="Genomic_DNA"/>
</dbReference>
<evidence type="ECO:0000256" key="5">
    <source>
        <dbReference type="ARBA" id="ARBA00048128"/>
    </source>
</evidence>
<protein>
    <recommendedName>
        <fullName evidence="2">UTP--glucose-1-phosphate uridylyltransferase</fullName>
        <ecNumber evidence="2">2.7.7.9</ecNumber>
    </recommendedName>
</protein>
<evidence type="ECO:0000313" key="7">
    <source>
        <dbReference type="Proteomes" id="UP000593573"/>
    </source>
</evidence>
<dbReference type="Gene3D" id="2.160.10.10">
    <property type="entry name" value="Hexapeptide repeat proteins"/>
    <property type="match status" value="1"/>
</dbReference>
<proteinExistence type="inferred from homology"/>
<keyword evidence="4" id="KW-0548">Nucleotidyltransferase</keyword>
<evidence type="ECO:0000256" key="3">
    <source>
        <dbReference type="ARBA" id="ARBA00022679"/>
    </source>
</evidence>
<reference evidence="6 7" key="1">
    <citation type="journal article" date="2019" name="Genome Biol. Evol.">
        <title>Insights into the evolution of the New World diploid cottons (Gossypium, subgenus Houzingenia) based on genome sequencing.</title>
        <authorList>
            <person name="Grover C.E."/>
            <person name="Arick M.A. 2nd"/>
            <person name="Thrash A."/>
            <person name="Conover J.L."/>
            <person name="Sanders W.S."/>
            <person name="Peterson D.G."/>
            <person name="Frelichowski J.E."/>
            <person name="Scheffler J.A."/>
            <person name="Scheffler B.E."/>
            <person name="Wendel J.F."/>
        </authorList>
    </citation>
    <scope>NUCLEOTIDE SEQUENCE [LARGE SCALE GENOMIC DNA]</scope>
    <source>
        <strain evidence="6">57</strain>
        <tissue evidence="6">Leaf</tissue>
    </source>
</reference>
<comment type="similarity">
    <text evidence="1">Belongs to the UDPGP type 1 family.</text>
</comment>
<evidence type="ECO:0000313" key="6">
    <source>
        <dbReference type="EMBL" id="MBA0673289.1"/>
    </source>
</evidence>
<name>A0A7J8WF71_9ROSI</name>
<dbReference type="GO" id="GO:0006011">
    <property type="term" value="P:UDP-alpha-D-glucose metabolic process"/>
    <property type="evidence" value="ECO:0007669"/>
    <property type="project" value="InterPro"/>
</dbReference>
<sequence length="175" mass="20143">VKEFDSAEKLKTFPYQYYVRRGFLTAYQFRTNGLRYRWMNLNAIKRLTDADALMLHIFENPKEVHGTKVVQFETVAGDAIKFFDRAIGINVPRARYLPLRTTADLFLYLPTDFLSRFKTMPSIIELDSLKVTGDVRCGSRVVLKGKVSIAAKPGEKLQIPDKKVIEDKVKTSLEY</sequence>
<dbReference type="SUPFAM" id="SSF53448">
    <property type="entry name" value="Nucleotide-diphospho-sugar transferases"/>
    <property type="match status" value="1"/>
</dbReference>
<dbReference type="OrthoDB" id="932129at2759"/>
<dbReference type="InterPro" id="IPR011004">
    <property type="entry name" value="Trimer_LpxA-like_sf"/>
</dbReference>
<evidence type="ECO:0000256" key="1">
    <source>
        <dbReference type="ARBA" id="ARBA00010401"/>
    </source>
</evidence>
<evidence type="ECO:0000256" key="4">
    <source>
        <dbReference type="ARBA" id="ARBA00022695"/>
    </source>
</evidence>
<dbReference type="PANTHER" id="PTHR43511">
    <property type="match status" value="1"/>
</dbReference>
<dbReference type="Gene3D" id="3.90.550.10">
    <property type="entry name" value="Spore Coat Polysaccharide Biosynthesis Protein SpsA, Chain A"/>
    <property type="match status" value="1"/>
</dbReference>
<dbReference type="Pfam" id="PF01704">
    <property type="entry name" value="UDPGP"/>
    <property type="match status" value="2"/>
</dbReference>
<dbReference type="InterPro" id="IPR029044">
    <property type="entry name" value="Nucleotide-diphossugar_trans"/>
</dbReference>
<feature type="non-terminal residue" evidence="6">
    <location>
        <position position="1"/>
    </location>
</feature>
<dbReference type="InterPro" id="IPR016267">
    <property type="entry name" value="UDPGP_trans"/>
</dbReference>
<keyword evidence="3" id="KW-0808">Transferase</keyword>
<gene>
    <name evidence="6" type="ORF">Goklo_024674</name>
</gene>
<dbReference type="SUPFAM" id="SSF51161">
    <property type="entry name" value="Trimeric LpxA-like enzymes"/>
    <property type="match status" value="1"/>
</dbReference>
<dbReference type="InterPro" id="IPR002618">
    <property type="entry name" value="UDPGP_fam"/>
</dbReference>
<dbReference type="GO" id="GO:0003983">
    <property type="term" value="F:UTP:glucose-1-phosphate uridylyltransferase activity"/>
    <property type="evidence" value="ECO:0007669"/>
    <property type="project" value="UniProtKB-EC"/>
</dbReference>
<dbReference type="EC" id="2.7.7.9" evidence="2"/>
<organism evidence="6 7">
    <name type="scientific">Gossypium klotzschianum</name>
    <dbReference type="NCBI Taxonomy" id="34286"/>
    <lineage>
        <taxon>Eukaryota</taxon>
        <taxon>Viridiplantae</taxon>
        <taxon>Streptophyta</taxon>
        <taxon>Embryophyta</taxon>
        <taxon>Tracheophyta</taxon>
        <taxon>Spermatophyta</taxon>
        <taxon>Magnoliopsida</taxon>
        <taxon>eudicotyledons</taxon>
        <taxon>Gunneridae</taxon>
        <taxon>Pentapetalae</taxon>
        <taxon>rosids</taxon>
        <taxon>malvids</taxon>
        <taxon>Malvales</taxon>
        <taxon>Malvaceae</taxon>
        <taxon>Malvoideae</taxon>
        <taxon>Gossypium</taxon>
    </lineage>
</organism>
<dbReference type="AlphaFoldDB" id="A0A7J8WF71"/>
<evidence type="ECO:0000256" key="2">
    <source>
        <dbReference type="ARBA" id="ARBA00012415"/>
    </source>
</evidence>
<comment type="caution">
    <text evidence="6">The sequence shown here is derived from an EMBL/GenBank/DDBJ whole genome shotgun (WGS) entry which is preliminary data.</text>
</comment>
<accession>A0A7J8WF71</accession>
<comment type="catalytic activity">
    <reaction evidence="5">
        <text>alpha-D-glucose 1-phosphate + UTP + H(+) = UDP-alpha-D-glucose + diphosphate</text>
        <dbReference type="Rhea" id="RHEA:19889"/>
        <dbReference type="ChEBI" id="CHEBI:15378"/>
        <dbReference type="ChEBI" id="CHEBI:33019"/>
        <dbReference type="ChEBI" id="CHEBI:46398"/>
        <dbReference type="ChEBI" id="CHEBI:58601"/>
        <dbReference type="ChEBI" id="CHEBI:58885"/>
        <dbReference type="EC" id="2.7.7.9"/>
    </reaction>
</comment>